<organism evidence="2 3">
    <name type="scientific">Pacificitalea manganoxidans</name>
    <dbReference type="NCBI Taxonomy" id="1411902"/>
    <lineage>
        <taxon>Bacteria</taxon>
        <taxon>Pseudomonadati</taxon>
        <taxon>Pseudomonadota</taxon>
        <taxon>Alphaproteobacteria</taxon>
        <taxon>Rhodobacterales</taxon>
        <taxon>Paracoccaceae</taxon>
        <taxon>Pacificitalea</taxon>
    </lineage>
</organism>
<evidence type="ECO:0000313" key="2">
    <source>
        <dbReference type="EMBL" id="ATI41195.1"/>
    </source>
</evidence>
<keyword evidence="3" id="KW-1185">Reference proteome</keyword>
<protein>
    <recommendedName>
        <fullName evidence="1">DUF4123 domain-containing protein</fullName>
    </recommendedName>
</protein>
<name>A0A291LXL8_9RHOB</name>
<gene>
    <name evidence="2" type="ORF">CBW24_03715</name>
</gene>
<evidence type="ECO:0000259" key="1">
    <source>
        <dbReference type="Pfam" id="PF13503"/>
    </source>
</evidence>
<dbReference type="EMBL" id="CP021404">
    <property type="protein sequence ID" value="ATI41195.1"/>
    <property type="molecule type" value="Genomic_DNA"/>
</dbReference>
<dbReference type="KEGG" id="cmag:CBW24_03715"/>
<feature type="domain" description="DUF4123" evidence="1">
    <location>
        <begin position="3"/>
        <end position="118"/>
    </location>
</feature>
<dbReference type="RefSeq" id="WP_097372721.1">
    <property type="nucleotide sequence ID" value="NZ_CP021404.1"/>
</dbReference>
<evidence type="ECO:0000313" key="3">
    <source>
        <dbReference type="Proteomes" id="UP000219050"/>
    </source>
</evidence>
<sequence length="155" mass="17370">MPHFALIDAARDDAIYNLLIREPGAESLFAGTLDPELARAAPYIVELRPESPFRDALQSYGWPRAWGITCHSTAERAATRRALRRNMQAMLPSGQVGLFRFYDPRVWLPFISASQGAELDPWFDPITDYWAPHPRSGATLRISRNGATARITTEG</sequence>
<accession>A0A291LXL8</accession>
<dbReference type="AlphaFoldDB" id="A0A291LXL8"/>
<proteinExistence type="predicted"/>
<dbReference type="Pfam" id="PF13503">
    <property type="entry name" value="DUF4123"/>
    <property type="match status" value="1"/>
</dbReference>
<reference evidence="2 3" key="1">
    <citation type="submission" date="2017-05" db="EMBL/GenBank/DDBJ databases">
        <title>Comparative genomic and metabolic analysis of manganese-oxidizing mechanisms in Celeribater manganoxidans DY25T: its adaption to the environment of polymetallic nodule.</title>
        <authorList>
            <person name="Wang X."/>
        </authorList>
    </citation>
    <scope>NUCLEOTIDE SEQUENCE [LARGE SCALE GENOMIC DNA]</scope>
    <source>
        <strain evidence="2 3">DY25</strain>
    </source>
</reference>
<dbReference type="InterPro" id="IPR025391">
    <property type="entry name" value="DUF4123"/>
</dbReference>
<dbReference type="Proteomes" id="UP000219050">
    <property type="component" value="Chromosome"/>
</dbReference>
<dbReference type="OrthoDB" id="6431152at2"/>